<evidence type="ECO:0000313" key="5">
    <source>
        <dbReference type="Proteomes" id="UP001233999"/>
    </source>
</evidence>
<dbReference type="SMART" id="SM00248">
    <property type="entry name" value="ANK"/>
    <property type="match status" value="16"/>
</dbReference>
<dbReference type="Gene3D" id="1.25.40.20">
    <property type="entry name" value="Ankyrin repeat-containing domain"/>
    <property type="match status" value="5"/>
</dbReference>
<evidence type="ECO:0000256" key="3">
    <source>
        <dbReference type="PROSITE-ProRule" id="PRU00023"/>
    </source>
</evidence>
<dbReference type="SUPFAM" id="SSF48403">
    <property type="entry name" value="Ankyrin repeat"/>
    <property type="match status" value="2"/>
</dbReference>
<dbReference type="EMBL" id="JASPKZ010004543">
    <property type="protein sequence ID" value="KAJ9590252.1"/>
    <property type="molecule type" value="Genomic_DNA"/>
</dbReference>
<protein>
    <submittedName>
        <fullName evidence="4">Uncharacterized protein</fullName>
    </submittedName>
</protein>
<feature type="repeat" description="ANK" evidence="3">
    <location>
        <begin position="146"/>
        <end position="178"/>
    </location>
</feature>
<feature type="repeat" description="ANK" evidence="3">
    <location>
        <begin position="329"/>
        <end position="361"/>
    </location>
</feature>
<organism evidence="4 5">
    <name type="scientific">Diploptera punctata</name>
    <name type="common">Pacific beetle cockroach</name>
    <dbReference type="NCBI Taxonomy" id="6984"/>
    <lineage>
        <taxon>Eukaryota</taxon>
        <taxon>Metazoa</taxon>
        <taxon>Ecdysozoa</taxon>
        <taxon>Arthropoda</taxon>
        <taxon>Hexapoda</taxon>
        <taxon>Insecta</taxon>
        <taxon>Pterygota</taxon>
        <taxon>Neoptera</taxon>
        <taxon>Polyneoptera</taxon>
        <taxon>Dictyoptera</taxon>
        <taxon>Blattodea</taxon>
        <taxon>Blaberoidea</taxon>
        <taxon>Blaberidae</taxon>
        <taxon>Diplopterinae</taxon>
        <taxon>Diploptera</taxon>
    </lineage>
</organism>
<dbReference type="InterPro" id="IPR036770">
    <property type="entry name" value="Ankyrin_rpt-contain_sf"/>
</dbReference>
<dbReference type="Proteomes" id="UP001233999">
    <property type="component" value="Unassembled WGS sequence"/>
</dbReference>
<comment type="caution">
    <text evidence="4">The sequence shown here is derived from an EMBL/GenBank/DDBJ whole genome shotgun (WGS) entry which is preliminary data.</text>
</comment>
<evidence type="ECO:0000256" key="2">
    <source>
        <dbReference type="ARBA" id="ARBA00023043"/>
    </source>
</evidence>
<feature type="repeat" description="ANK" evidence="3">
    <location>
        <begin position="113"/>
        <end position="145"/>
    </location>
</feature>
<feature type="repeat" description="ANK" evidence="3">
    <location>
        <begin position="564"/>
        <end position="589"/>
    </location>
</feature>
<reference evidence="4" key="1">
    <citation type="journal article" date="2023" name="IScience">
        <title>Live-bearing cockroach genome reveals convergent evolutionary mechanisms linked to viviparity in insects and beyond.</title>
        <authorList>
            <person name="Fouks B."/>
            <person name="Harrison M.C."/>
            <person name="Mikhailova A.A."/>
            <person name="Marchal E."/>
            <person name="English S."/>
            <person name="Carruthers M."/>
            <person name="Jennings E.C."/>
            <person name="Chiamaka E.L."/>
            <person name="Frigard R.A."/>
            <person name="Pippel M."/>
            <person name="Attardo G.M."/>
            <person name="Benoit J.B."/>
            <person name="Bornberg-Bauer E."/>
            <person name="Tobe S.S."/>
        </authorList>
    </citation>
    <scope>NUCLEOTIDE SEQUENCE</scope>
    <source>
        <strain evidence="4">Stay&amp;Tobe</strain>
    </source>
</reference>
<proteinExistence type="predicted"/>
<dbReference type="PRINTS" id="PR01415">
    <property type="entry name" value="ANKYRIN"/>
</dbReference>
<dbReference type="Pfam" id="PF12796">
    <property type="entry name" value="Ank_2"/>
    <property type="match status" value="5"/>
</dbReference>
<feature type="non-terminal residue" evidence="4">
    <location>
        <position position="696"/>
    </location>
</feature>
<feature type="repeat" description="ANK" evidence="3">
    <location>
        <begin position="362"/>
        <end position="394"/>
    </location>
</feature>
<dbReference type="AlphaFoldDB" id="A0AAD8A1V3"/>
<dbReference type="PROSITE" id="PS50088">
    <property type="entry name" value="ANK_REPEAT"/>
    <property type="match status" value="8"/>
</dbReference>
<keyword evidence="2 3" id="KW-0040">ANK repeat</keyword>
<keyword evidence="5" id="KW-1185">Reference proteome</keyword>
<name>A0AAD8A1V3_DIPPU</name>
<evidence type="ECO:0000256" key="1">
    <source>
        <dbReference type="ARBA" id="ARBA00022737"/>
    </source>
</evidence>
<dbReference type="PROSITE" id="PS50297">
    <property type="entry name" value="ANK_REP_REGION"/>
    <property type="match status" value="8"/>
</dbReference>
<reference evidence="4" key="2">
    <citation type="submission" date="2023-05" db="EMBL/GenBank/DDBJ databases">
        <authorList>
            <person name="Fouks B."/>
        </authorList>
    </citation>
    <scope>NUCLEOTIDE SEQUENCE</scope>
    <source>
        <strain evidence="4">Stay&amp;Tobe</strain>
        <tissue evidence="4">Testes</tissue>
    </source>
</reference>
<dbReference type="InterPro" id="IPR002110">
    <property type="entry name" value="Ankyrin_rpt"/>
</dbReference>
<feature type="repeat" description="ANK" evidence="3">
    <location>
        <begin position="652"/>
        <end position="684"/>
    </location>
</feature>
<feature type="repeat" description="ANK" evidence="3">
    <location>
        <begin position="77"/>
        <end position="109"/>
    </location>
</feature>
<gene>
    <name evidence="4" type="ORF">L9F63_016639</name>
</gene>
<keyword evidence="1" id="KW-0677">Repeat</keyword>
<sequence length="696" mass="77481">MTEQTEESYKWPYNAIFSVMKFHADQYYDDPIPPRLAKDFSEASEMNGQLFTAADVGDVKLLQQMLEQGADVNFQHCAGTPLNRAARRGHLSCVQALLDHGANVNLSGHFNCQTCKPLHAAASNGHYEIAKLLIDRGADVHAKREQDSTPLHDAAKFGHPDIAELLLQHGAQVNAKNARGKTPIYYAASEGMLDGLRWILEAVVEYYHYRGYYYNKSFYPRDAVEYLLDKQKKVKTLNMTDLQDLRTSLLKNDLDTIKDIVENRPEGNLKTRHLKLLNILLEAGGNLEILHEYESGPLEEAILNKDADCISLFIKYGAVVNRPGVMYGWKATPLHFACDRGTENIVKILLENGADPNAQDNCGKTPLHEAVSEGRAQFVQLLLQHGARVHITSTDGETPLHVVKTLDCAKLLVDHGADVTAVTKNGRSVLFSPSDRCGEGECVKFLIAQGADPFKEDKNGTTALDLAINRWHSNCSYEKDDGGVLSVKVLMQNGAKLKDTNKDINKSIRCRKLGLAFALLRSGHDINALGVDRATPLFFAAQINFADAVKMLLKEGADPNIKCRNMSPLQIALIKEHEEVAKLLLQAGAIPIPDIYNFIKAVKTYINILKDLNNLQWQDSEGNTPMHIECYRSASIHYLLEVEANANVTDKYGITPLHIVCYKGSIYHVKLLLKNKADCNKKDENGLTPLHFAAFR</sequence>
<evidence type="ECO:0000313" key="4">
    <source>
        <dbReference type="EMBL" id="KAJ9590252.1"/>
    </source>
</evidence>
<accession>A0AAD8A1V3</accession>
<dbReference type="PANTHER" id="PTHR24178">
    <property type="entry name" value="MOLTING PROTEIN MLT-4"/>
    <property type="match status" value="1"/>
</dbReference>
<feature type="repeat" description="ANK" evidence="3">
    <location>
        <begin position="532"/>
        <end position="564"/>
    </location>
</feature>
<dbReference type="PANTHER" id="PTHR24178:SF9">
    <property type="entry name" value="ANK_REP_REGION DOMAIN-CONTAINING PROTEIN"/>
    <property type="match status" value="1"/>
</dbReference>